<dbReference type="AlphaFoldDB" id="A0A371PHK7"/>
<evidence type="ECO:0008006" key="4">
    <source>
        <dbReference type="Google" id="ProtNLM"/>
    </source>
</evidence>
<proteinExistence type="predicted"/>
<feature type="chain" id="PRO_5016761083" description="Lipoprotein" evidence="1">
    <location>
        <begin position="25"/>
        <end position="260"/>
    </location>
</feature>
<dbReference type="EMBL" id="QUBQ01000002">
    <property type="protein sequence ID" value="REK75008.1"/>
    <property type="molecule type" value="Genomic_DNA"/>
</dbReference>
<organism evidence="2 3">
    <name type="scientific">Paenibacillus paeoniae</name>
    <dbReference type="NCBI Taxonomy" id="2292705"/>
    <lineage>
        <taxon>Bacteria</taxon>
        <taxon>Bacillati</taxon>
        <taxon>Bacillota</taxon>
        <taxon>Bacilli</taxon>
        <taxon>Bacillales</taxon>
        <taxon>Paenibacillaceae</taxon>
        <taxon>Paenibacillus</taxon>
    </lineage>
</organism>
<dbReference type="PROSITE" id="PS51257">
    <property type="entry name" value="PROKAR_LIPOPROTEIN"/>
    <property type="match status" value="1"/>
</dbReference>
<accession>A0A371PHK7</accession>
<sequence>MKGVKFTAIAIIISLMSMTLSGCADFFSGIPKDTVMVKEIPQEKPGDVVEYNGVLSEETVKTLSMNAVNKYFENNLSLDDIQFEMYFMDQQGIKSLLADATQNVDRERGFLVEYKEPLKKVASGIYMATVLNIYDPSDVYGVVINAKDGEVLGLSKVNDLGKTMSKNELSHNQLVGYADEFVKDIGDYKLSDLQLGDNFYYRGSVEFYYTKKGTDEVVLSVMLNAPTGQTVGFYKDMMTVLQFLLNKVKMTYMYEKNNKQ</sequence>
<gene>
    <name evidence="2" type="ORF">DX130_15330</name>
</gene>
<keyword evidence="1" id="KW-0732">Signal</keyword>
<comment type="caution">
    <text evidence="2">The sequence shown here is derived from an EMBL/GenBank/DDBJ whole genome shotgun (WGS) entry which is preliminary data.</text>
</comment>
<name>A0A371PHK7_9BACL</name>
<keyword evidence="3" id="KW-1185">Reference proteome</keyword>
<evidence type="ECO:0000256" key="1">
    <source>
        <dbReference type="SAM" id="SignalP"/>
    </source>
</evidence>
<evidence type="ECO:0000313" key="2">
    <source>
        <dbReference type="EMBL" id="REK75008.1"/>
    </source>
</evidence>
<dbReference type="OrthoDB" id="2606457at2"/>
<reference evidence="2 3" key="1">
    <citation type="submission" date="2018-08" db="EMBL/GenBank/DDBJ databases">
        <title>Paenibacillus sp. M4BSY-1, whole genome shotgun sequence.</title>
        <authorList>
            <person name="Tuo L."/>
        </authorList>
    </citation>
    <scope>NUCLEOTIDE SEQUENCE [LARGE SCALE GENOMIC DNA]</scope>
    <source>
        <strain evidence="2 3">M4BSY-1</strain>
    </source>
</reference>
<evidence type="ECO:0000313" key="3">
    <source>
        <dbReference type="Proteomes" id="UP000261905"/>
    </source>
</evidence>
<dbReference type="RefSeq" id="WP_116046793.1">
    <property type="nucleotide sequence ID" value="NZ_QUBQ01000002.1"/>
</dbReference>
<feature type="signal peptide" evidence="1">
    <location>
        <begin position="1"/>
        <end position="24"/>
    </location>
</feature>
<protein>
    <recommendedName>
        <fullName evidence="4">Lipoprotein</fullName>
    </recommendedName>
</protein>
<dbReference type="Proteomes" id="UP000261905">
    <property type="component" value="Unassembled WGS sequence"/>
</dbReference>